<dbReference type="Proteomes" id="UP000789572">
    <property type="component" value="Unassembled WGS sequence"/>
</dbReference>
<gene>
    <name evidence="1" type="ORF">POCULU_LOCUS7674</name>
</gene>
<sequence length="87" mass="10018">SEERIQNLRHRLKVISSRRSSPSLYISEEEDIDMANLNLFIQIDRGLNRIENHIRGAGTPLNNPINIINGIRGSLNDVLITKMHFRI</sequence>
<evidence type="ECO:0000313" key="2">
    <source>
        <dbReference type="Proteomes" id="UP000789572"/>
    </source>
</evidence>
<dbReference type="AlphaFoldDB" id="A0A9N9GGV3"/>
<proteinExistence type="predicted"/>
<reference evidence="1" key="1">
    <citation type="submission" date="2021-06" db="EMBL/GenBank/DDBJ databases">
        <authorList>
            <person name="Kallberg Y."/>
            <person name="Tangrot J."/>
            <person name="Rosling A."/>
        </authorList>
    </citation>
    <scope>NUCLEOTIDE SEQUENCE</scope>
    <source>
        <strain evidence="1">IA702</strain>
    </source>
</reference>
<accession>A0A9N9GGV3</accession>
<feature type="non-terminal residue" evidence="1">
    <location>
        <position position="1"/>
    </location>
</feature>
<organism evidence="1 2">
    <name type="scientific">Paraglomus occultum</name>
    <dbReference type="NCBI Taxonomy" id="144539"/>
    <lineage>
        <taxon>Eukaryota</taxon>
        <taxon>Fungi</taxon>
        <taxon>Fungi incertae sedis</taxon>
        <taxon>Mucoromycota</taxon>
        <taxon>Glomeromycotina</taxon>
        <taxon>Glomeromycetes</taxon>
        <taxon>Paraglomerales</taxon>
        <taxon>Paraglomeraceae</taxon>
        <taxon>Paraglomus</taxon>
    </lineage>
</organism>
<evidence type="ECO:0000313" key="1">
    <source>
        <dbReference type="EMBL" id="CAG8605180.1"/>
    </source>
</evidence>
<dbReference type="EMBL" id="CAJVPJ010001830">
    <property type="protein sequence ID" value="CAG8605180.1"/>
    <property type="molecule type" value="Genomic_DNA"/>
</dbReference>
<name>A0A9N9GGV3_9GLOM</name>
<protein>
    <submittedName>
        <fullName evidence="1">392_t:CDS:1</fullName>
    </submittedName>
</protein>
<comment type="caution">
    <text evidence="1">The sequence shown here is derived from an EMBL/GenBank/DDBJ whole genome shotgun (WGS) entry which is preliminary data.</text>
</comment>
<keyword evidence="2" id="KW-1185">Reference proteome</keyword>
<dbReference type="OrthoDB" id="2446927at2759"/>